<proteinExistence type="predicted"/>
<dbReference type="InterPro" id="IPR012337">
    <property type="entry name" value="RNaseH-like_sf"/>
</dbReference>
<reference evidence="2" key="1">
    <citation type="journal article" date="2005" name="PLoS Biol.">
        <title>The genomes of Oryza sativa: a history of duplications.</title>
        <authorList>
            <person name="Yu J."/>
            <person name="Wang J."/>
            <person name="Lin W."/>
            <person name="Li S."/>
            <person name="Li H."/>
            <person name="Zhou J."/>
            <person name="Ni P."/>
            <person name="Dong W."/>
            <person name="Hu S."/>
            <person name="Zeng C."/>
            <person name="Zhang J."/>
            <person name="Zhang Y."/>
            <person name="Li R."/>
            <person name="Xu Z."/>
            <person name="Li S."/>
            <person name="Li X."/>
            <person name="Zheng H."/>
            <person name="Cong L."/>
            <person name="Lin L."/>
            <person name="Yin J."/>
            <person name="Geng J."/>
            <person name="Li G."/>
            <person name="Shi J."/>
            <person name="Liu J."/>
            <person name="Lv H."/>
            <person name="Li J."/>
            <person name="Wang J."/>
            <person name="Deng Y."/>
            <person name="Ran L."/>
            <person name="Shi X."/>
            <person name="Wang X."/>
            <person name="Wu Q."/>
            <person name="Li C."/>
            <person name="Ren X."/>
            <person name="Wang J."/>
            <person name="Wang X."/>
            <person name="Li D."/>
            <person name="Liu D."/>
            <person name="Zhang X."/>
            <person name="Ji Z."/>
            <person name="Zhao W."/>
            <person name="Sun Y."/>
            <person name="Zhang Z."/>
            <person name="Bao J."/>
            <person name="Han Y."/>
            <person name="Dong L."/>
            <person name="Ji J."/>
            <person name="Chen P."/>
            <person name="Wu S."/>
            <person name="Liu J."/>
            <person name="Xiao Y."/>
            <person name="Bu D."/>
            <person name="Tan J."/>
            <person name="Yang L."/>
            <person name="Ye C."/>
            <person name="Zhang J."/>
            <person name="Xu J."/>
            <person name="Zhou Y."/>
            <person name="Yu Y."/>
            <person name="Zhang B."/>
            <person name="Zhuang S."/>
            <person name="Wei H."/>
            <person name="Liu B."/>
            <person name="Lei M."/>
            <person name="Yu H."/>
            <person name="Li Y."/>
            <person name="Xu H."/>
            <person name="Wei S."/>
            <person name="He X."/>
            <person name="Fang L."/>
            <person name="Zhang Z."/>
            <person name="Zhang Y."/>
            <person name="Huang X."/>
            <person name="Su Z."/>
            <person name="Tong W."/>
            <person name="Li J."/>
            <person name="Tong Z."/>
            <person name="Li S."/>
            <person name="Ye J."/>
            <person name="Wang L."/>
            <person name="Fang L."/>
            <person name="Lei T."/>
            <person name="Chen C."/>
            <person name="Chen H."/>
            <person name="Xu Z."/>
            <person name="Li H."/>
            <person name="Huang H."/>
            <person name="Zhang F."/>
            <person name="Xu H."/>
            <person name="Li N."/>
            <person name="Zhao C."/>
            <person name="Li S."/>
            <person name="Dong L."/>
            <person name="Huang Y."/>
            <person name="Li L."/>
            <person name="Xi Y."/>
            <person name="Qi Q."/>
            <person name="Li W."/>
            <person name="Zhang B."/>
            <person name="Hu W."/>
            <person name="Zhang Y."/>
            <person name="Tian X."/>
            <person name="Jiao Y."/>
            <person name="Liang X."/>
            <person name="Jin J."/>
            <person name="Gao L."/>
            <person name="Zheng W."/>
            <person name="Hao B."/>
            <person name="Liu S."/>
            <person name="Wang W."/>
            <person name="Yuan L."/>
            <person name="Cao M."/>
            <person name="McDermott J."/>
            <person name="Samudrala R."/>
            <person name="Wang J."/>
            <person name="Wong G.K."/>
            <person name="Yang H."/>
        </authorList>
    </citation>
    <scope>NUCLEOTIDE SEQUENCE [LARGE SCALE GENOMIC DNA]</scope>
</reference>
<dbReference type="InterPro" id="IPR000477">
    <property type="entry name" value="RT_dom"/>
</dbReference>
<dbReference type="PROSITE" id="PS50878">
    <property type="entry name" value="RT_POL"/>
    <property type="match status" value="1"/>
</dbReference>
<organism evidence="2">
    <name type="scientific">Oryza sativa subsp. japonica</name>
    <name type="common">Rice</name>
    <dbReference type="NCBI Taxonomy" id="39947"/>
    <lineage>
        <taxon>Eukaryota</taxon>
        <taxon>Viridiplantae</taxon>
        <taxon>Streptophyta</taxon>
        <taxon>Embryophyta</taxon>
        <taxon>Tracheophyta</taxon>
        <taxon>Spermatophyta</taxon>
        <taxon>Magnoliopsida</taxon>
        <taxon>Liliopsida</taxon>
        <taxon>Poales</taxon>
        <taxon>Poaceae</taxon>
        <taxon>BOP clade</taxon>
        <taxon>Oryzoideae</taxon>
        <taxon>Oryzeae</taxon>
        <taxon>Oryzinae</taxon>
        <taxon>Oryza</taxon>
        <taxon>Oryza sativa</taxon>
    </lineage>
</organism>
<dbReference type="InterPro" id="IPR002156">
    <property type="entry name" value="RNaseH_domain"/>
</dbReference>
<feature type="domain" description="Reverse transcriptase" evidence="1">
    <location>
        <begin position="1"/>
        <end position="276"/>
    </location>
</feature>
<dbReference type="Gene3D" id="3.30.420.10">
    <property type="entry name" value="Ribonuclease H-like superfamily/Ribonuclease H"/>
    <property type="match status" value="1"/>
</dbReference>
<dbReference type="Pfam" id="PF00078">
    <property type="entry name" value="RVT_1"/>
    <property type="match status" value="1"/>
</dbReference>
<dbReference type="EMBL" id="CM000147">
    <property type="protein sequence ID" value="EEE50691.1"/>
    <property type="molecule type" value="Genomic_DNA"/>
</dbReference>
<evidence type="ECO:0000313" key="2">
    <source>
        <dbReference type="EMBL" id="EEE50691.1"/>
    </source>
</evidence>
<name>B9G7V6_ORYSJ</name>
<protein>
    <recommendedName>
        <fullName evidence="1">Reverse transcriptase domain-containing protein</fullName>
    </recommendedName>
</protein>
<dbReference type="PANTHER" id="PTHR33116:SF86">
    <property type="entry name" value="REVERSE TRANSCRIPTASE DOMAIN-CONTAINING PROTEIN"/>
    <property type="match status" value="1"/>
</dbReference>
<sequence length="697" mass="78821">MPVGWNDTNIVLIPKVKSPSVLKELRPSSLCNVVYKIISKVLANRLKSILPEIILDTQSAFVPGRLITDNVLIAYEATHFLQNKRNGKDGYAAIKLDMSKAYDRVEWPFLLHMLRRLGFDEKWNRLIMNCVTTVNYKIKVNGDYTEVIKPDRGLRQGDPLSPYLFVICAEAFSAAIQAAEGSKRLCGLRICRGAPILTHLFFADDSLLLLKATESVANEMKQIILDYERCSGQIVNRDKSVVMFSSNMDEEEKKVFSHTLGINCIAHNDRYLGLPVFIGRSKAKTFEYLKEKIWRCIQGWKEKFLSKAGKEILIKAVAQAIPTYAMSCFYLTKSLCDELTSMILRFWWAQHDNDKKIHWLGKDKIMKPKSQGGLGFRDLHSFNIAMLARQGWRLIQNPDSLCSRLLKAKYFPNCNVLDAQSRKQMSYSWRSILKGIQLLRKGVIWRVGNGEHINIWSDPWLPRDMRFVTTRRGASLITRVCELIDPTTGQWDIELIQQIFNENDAKIITRIPLREGQEDFIAWQPDTKGIFSVKSAYKLHEKILNELQGQIGEGGWGVVARDTDGCPLMMAAGNLQNLHNANQAEALACIQALKLANDMGMGHIIVETDAQALKAALLDETQDRSVNAVIIREAKFLLAMNFNVHQVMYCPRECNRAAHELAKIGASLGPRSQFVWLEGFPDVVCNLVASDSAGLPA</sequence>
<dbReference type="CDD" id="cd01650">
    <property type="entry name" value="RT_nLTR_like"/>
    <property type="match status" value="1"/>
</dbReference>
<gene>
    <name evidence="2" type="ORF">OsJ_30951</name>
</gene>
<reference evidence="2" key="2">
    <citation type="submission" date="2008-12" db="EMBL/GenBank/DDBJ databases">
        <title>Improved gene annotation of the rice (Oryza sativa) genomes.</title>
        <authorList>
            <person name="Wang J."/>
            <person name="Li R."/>
            <person name="Fan W."/>
            <person name="Huang Q."/>
            <person name="Zhang J."/>
            <person name="Zhou Y."/>
            <person name="Hu Y."/>
            <person name="Zi S."/>
            <person name="Li J."/>
            <person name="Ni P."/>
            <person name="Zheng H."/>
            <person name="Zhang Y."/>
            <person name="Zhao M."/>
            <person name="Hao Q."/>
            <person name="McDermott J."/>
            <person name="Samudrala R."/>
            <person name="Kristiansen K."/>
            <person name="Wong G.K.-S."/>
        </authorList>
    </citation>
    <scope>NUCLEOTIDE SEQUENCE</scope>
</reference>
<dbReference type="PANTHER" id="PTHR33116">
    <property type="entry name" value="REVERSE TRANSCRIPTASE ZINC-BINDING DOMAIN-CONTAINING PROTEIN-RELATED-RELATED"/>
    <property type="match status" value="1"/>
</dbReference>
<dbReference type="HOGENOM" id="CLU_000680_15_4_1"/>
<dbReference type="SUPFAM" id="SSF56672">
    <property type="entry name" value="DNA/RNA polymerases"/>
    <property type="match status" value="1"/>
</dbReference>
<dbReference type="InterPro" id="IPR043502">
    <property type="entry name" value="DNA/RNA_pol_sf"/>
</dbReference>
<dbReference type="SUPFAM" id="SSF53098">
    <property type="entry name" value="Ribonuclease H-like"/>
    <property type="match status" value="1"/>
</dbReference>
<dbReference type="GO" id="GO:0004523">
    <property type="term" value="F:RNA-DNA hybrid ribonuclease activity"/>
    <property type="evidence" value="ECO:0007669"/>
    <property type="project" value="InterPro"/>
</dbReference>
<dbReference type="InterPro" id="IPR036397">
    <property type="entry name" value="RNaseH_sf"/>
</dbReference>
<dbReference type="AlphaFoldDB" id="B9G7V6"/>
<dbReference type="InterPro" id="IPR044730">
    <property type="entry name" value="RNase_H-like_dom_plant"/>
</dbReference>
<evidence type="ECO:0000259" key="1">
    <source>
        <dbReference type="PROSITE" id="PS50878"/>
    </source>
</evidence>
<dbReference type="GO" id="GO:0003676">
    <property type="term" value="F:nucleic acid binding"/>
    <property type="evidence" value="ECO:0007669"/>
    <property type="project" value="InterPro"/>
</dbReference>
<dbReference type="Pfam" id="PF13456">
    <property type="entry name" value="RVT_3"/>
    <property type="match status" value="1"/>
</dbReference>
<accession>B9G7V6</accession>
<dbReference type="Proteomes" id="UP000007752">
    <property type="component" value="Chromosome 10"/>
</dbReference>
<dbReference type="CDD" id="cd06222">
    <property type="entry name" value="RNase_H_like"/>
    <property type="match status" value="1"/>
</dbReference>